<evidence type="ECO:0000256" key="1">
    <source>
        <dbReference type="SAM" id="MobiDB-lite"/>
    </source>
</evidence>
<dbReference type="InterPro" id="IPR009061">
    <property type="entry name" value="DNA-bd_dom_put_sf"/>
</dbReference>
<dbReference type="InterPro" id="IPR041657">
    <property type="entry name" value="HTH_17"/>
</dbReference>
<name>A0A168F3C8_9MICO</name>
<dbReference type="Gene3D" id="1.10.1660.10">
    <property type="match status" value="1"/>
</dbReference>
<dbReference type="KEGG" id="ido:I598_1281"/>
<dbReference type="Pfam" id="PF12728">
    <property type="entry name" value="HTH_17"/>
    <property type="match status" value="1"/>
</dbReference>
<reference evidence="3 4" key="1">
    <citation type="submission" date="2016-01" db="EMBL/GenBank/DDBJ databases">
        <title>Complete genome sequence of a soil Actinobacterium, Isoptericola dokdonensis DS-3.</title>
        <authorList>
            <person name="Kwon S.-K."/>
            <person name="Kim J.F."/>
        </authorList>
    </citation>
    <scope>NUCLEOTIDE SEQUENCE [LARGE SCALE GENOMIC DNA]</scope>
    <source>
        <strain evidence="3 4">DS-3</strain>
    </source>
</reference>
<proteinExistence type="predicted"/>
<dbReference type="OrthoDB" id="9811804at2"/>
<keyword evidence="4" id="KW-1185">Reference proteome</keyword>
<dbReference type="RefSeq" id="WP_068202237.1">
    <property type="nucleotide sequence ID" value="NZ_CP014209.1"/>
</dbReference>
<organism evidence="3 4">
    <name type="scientific">Isoptericola dokdonensis DS-3</name>
    <dbReference type="NCBI Taxonomy" id="1300344"/>
    <lineage>
        <taxon>Bacteria</taxon>
        <taxon>Bacillati</taxon>
        <taxon>Actinomycetota</taxon>
        <taxon>Actinomycetes</taxon>
        <taxon>Micrococcales</taxon>
        <taxon>Promicromonosporaceae</taxon>
        <taxon>Isoptericola</taxon>
    </lineage>
</organism>
<dbReference type="PATRIC" id="fig|1300344.3.peg.1281"/>
<dbReference type="AlphaFoldDB" id="A0A168F3C8"/>
<evidence type="ECO:0000313" key="3">
    <source>
        <dbReference type="EMBL" id="ANC30841.1"/>
    </source>
</evidence>
<accession>A0A168F3C8</accession>
<feature type="compositionally biased region" description="Basic residues" evidence="1">
    <location>
        <begin position="67"/>
        <end position="76"/>
    </location>
</feature>
<evidence type="ECO:0000259" key="2">
    <source>
        <dbReference type="Pfam" id="PF12728"/>
    </source>
</evidence>
<dbReference type="EMBL" id="CP014209">
    <property type="protein sequence ID" value="ANC30841.1"/>
    <property type="molecule type" value="Genomic_DNA"/>
</dbReference>
<evidence type="ECO:0000313" key="4">
    <source>
        <dbReference type="Proteomes" id="UP000076794"/>
    </source>
</evidence>
<dbReference type="Proteomes" id="UP000076794">
    <property type="component" value="Chromosome"/>
</dbReference>
<feature type="region of interest" description="Disordered" evidence="1">
    <location>
        <begin position="62"/>
        <end position="86"/>
    </location>
</feature>
<protein>
    <submittedName>
        <fullName evidence="3">Helix-turn-helix domain protein</fullName>
    </submittedName>
</protein>
<dbReference type="SUPFAM" id="SSF46955">
    <property type="entry name" value="Putative DNA-binding domain"/>
    <property type="match status" value="1"/>
</dbReference>
<feature type="domain" description="Helix-turn-helix" evidence="2">
    <location>
        <begin position="12"/>
        <end position="63"/>
    </location>
</feature>
<gene>
    <name evidence="3" type="ORF">I598_1281</name>
</gene>
<sequence length="86" mass="9815">MSDPTTPARLQYVSIPAAARMFGRSEQTIRNWLHRGYLTPYRAPGERGVRVNVQQVRDMLRSQPPSRVHRARRITHAAKPLPASAR</sequence>
<dbReference type="STRING" id="1300344.I598_1281"/>